<keyword evidence="8 11" id="KW-1133">Transmembrane helix</keyword>
<keyword evidence="14" id="KW-1185">Reference proteome</keyword>
<dbReference type="InterPro" id="IPR003661">
    <property type="entry name" value="HisK_dim/P_dom"/>
</dbReference>
<dbReference type="EC" id="2.7.13.3" evidence="3"/>
<keyword evidence="10 11" id="KW-0472">Membrane</keyword>
<dbReference type="PROSITE" id="PS50109">
    <property type="entry name" value="HIS_KIN"/>
    <property type="match status" value="1"/>
</dbReference>
<accession>A0ABQ6K2Z3</accession>
<dbReference type="InterPro" id="IPR004358">
    <property type="entry name" value="Sig_transdc_His_kin-like_C"/>
</dbReference>
<evidence type="ECO:0000256" key="1">
    <source>
        <dbReference type="ARBA" id="ARBA00000085"/>
    </source>
</evidence>
<keyword evidence="6 11" id="KW-0812">Transmembrane</keyword>
<dbReference type="RefSeq" id="WP_284253577.1">
    <property type="nucleotide sequence ID" value="NZ_BAAAQO010000002.1"/>
</dbReference>
<dbReference type="PANTHER" id="PTHR45436">
    <property type="entry name" value="SENSOR HISTIDINE KINASE YKOH"/>
    <property type="match status" value="1"/>
</dbReference>
<organism evidence="13 14">
    <name type="scientific">Pseudolysinimonas kribbensis</name>
    <dbReference type="NCBI Taxonomy" id="433641"/>
    <lineage>
        <taxon>Bacteria</taxon>
        <taxon>Bacillati</taxon>
        <taxon>Actinomycetota</taxon>
        <taxon>Actinomycetes</taxon>
        <taxon>Micrococcales</taxon>
        <taxon>Microbacteriaceae</taxon>
        <taxon>Pseudolysinimonas</taxon>
    </lineage>
</organism>
<keyword evidence="7" id="KW-0418">Kinase</keyword>
<evidence type="ECO:0000313" key="14">
    <source>
        <dbReference type="Proteomes" id="UP001157034"/>
    </source>
</evidence>
<dbReference type="SUPFAM" id="SSF55874">
    <property type="entry name" value="ATPase domain of HSP90 chaperone/DNA topoisomerase II/histidine kinase"/>
    <property type="match status" value="1"/>
</dbReference>
<dbReference type="EMBL" id="BSVB01000001">
    <property type="protein sequence ID" value="GMA94679.1"/>
    <property type="molecule type" value="Genomic_DNA"/>
</dbReference>
<comment type="subcellular location">
    <subcellularLocation>
        <location evidence="2">Cell membrane</location>
    </subcellularLocation>
</comment>
<feature type="transmembrane region" description="Helical" evidence="11">
    <location>
        <begin position="21"/>
        <end position="48"/>
    </location>
</feature>
<evidence type="ECO:0000256" key="10">
    <source>
        <dbReference type="ARBA" id="ARBA00023136"/>
    </source>
</evidence>
<proteinExistence type="predicted"/>
<dbReference type="Proteomes" id="UP001157034">
    <property type="component" value="Unassembled WGS sequence"/>
</dbReference>
<evidence type="ECO:0000256" key="2">
    <source>
        <dbReference type="ARBA" id="ARBA00004236"/>
    </source>
</evidence>
<evidence type="ECO:0000256" key="3">
    <source>
        <dbReference type="ARBA" id="ARBA00012438"/>
    </source>
</evidence>
<keyword evidence="4" id="KW-0597">Phosphoprotein</keyword>
<reference evidence="14" key="1">
    <citation type="journal article" date="2019" name="Int. J. Syst. Evol. Microbiol.">
        <title>The Global Catalogue of Microorganisms (GCM) 10K type strain sequencing project: providing services to taxonomists for standard genome sequencing and annotation.</title>
        <authorList>
            <consortium name="The Broad Institute Genomics Platform"/>
            <consortium name="The Broad Institute Genome Sequencing Center for Infectious Disease"/>
            <person name="Wu L."/>
            <person name="Ma J."/>
        </authorList>
    </citation>
    <scope>NUCLEOTIDE SEQUENCE [LARGE SCALE GENOMIC DNA]</scope>
    <source>
        <strain evidence="14">NBRC 108894</strain>
    </source>
</reference>
<evidence type="ECO:0000259" key="12">
    <source>
        <dbReference type="PROSITE" id="PS50109"/>
    </source>
</evidence>
<dbReference type="SUPFAM" id="SSF47384">
    <property type="entry name" value="Homodimeric domain of signal transducing histidine kinase"/>
    <property type="match status" value="1"/>
</dbReference>
<dbReference type="InterPro" id="IPR036097">
    <property type="entry name" value="HisK_dim/P_sf"/>
</dbReference>
<dbReference type="Pfam" id="PF02518">
    <property type="entry name" value="HATPase_c"/>
    <property type="match status" value="1"/>
</dbReference>
<dbReference type="PRINTS" id="PR00344">
    <property type="entry name" value="BCTRLSENSOR"/>
</dbReference>
<gene>
    <name evidence="13" type="ORF">GCM10025881_15030</name>
</gene>
<dbReference type="SMART" id="SM00388">
    <property type="entry name" value="HisKA"/>
    <property type="match status" value="1"/>
</dbReference>
<dbReference type="Gene3D" id="1.10.287.130">
    <property type="match status" value="1"/>
</dbReference>
<dbReference type="InterPro" id="IPR050428">
    <property type="entry name" value="TCS_sensor_his_kinase"/>
</dbReference>
<keyword evidence="5" id="KW-0808">Transferase</keyword>
<evidence type="ECO:0000256" key="4">
    <source>
        <dbReference type="ARBA" id="ARBA00022553"/>
    </source>
</evidence>
<evidence type="ECO:0000256" key="5">
    <source>
        <dbReference type="ARBA" id="ARBA00022679"/>
    </source>
</evidence>
<evidence type="ECO:0000256" key="9">
    <source>
        <dbReference type="ARBA" id="ARBA00023012"/>
    </source>
</evidence>
<evidence type="ECO:0000256" key="6">
    <source>
        <dbReference type="ARBA" id="ARBA00022692"/>
    </source>
</evidence>
<dbReference type="Pfam" id="PF00512">
    <property type="entry name" value="HisKA"/>
    <property type="match status" value="1"/>
</dbReference>
<dbReference type="InterPro" id="IPR003594">
    <property type="entry name" value="HATPase_dom"/>
</dbReference>
<protein>
    <recommendedName>
        <fullName evidence="3">histidine kinase</fullName>
        <ecNumber evidence="3">2.7.13.3</ecNumber>
    </recommendedName>
</protein>
<keyword evidence="9" id="KW-0902">Two-component regulatory system</keyword>
<dbReference type="SMART" id="SM00387">
    <property type="entry name" value="HATPase_c"/>
    <property type="match status" value="1"/>
</dbReference>
<evidence type="ECO:0000256" key="7">
    <source>
        <dbReference type="ARBA" id="ARBA00022777"/>
    </source>
</evidence>
<comment type="caution">
    <text evidence="13">The sequence shown here is derived from an EMBL/GenBank/DDBJ whole genome shotgun (WGS) entry which is preliminary data.</text>
</comment>
<dbReference type="InterPro" id="IPR005467">
    <property type="entry name" value="His_kinase_dom"/>
</dbReference>
<feature type="transmembrane region" description="Helical" evidence="11">
    <location>
        <begin position="68"/>
        <end position="90"/>
    </location>
</feature>
<dbReference type="PANTHER" id="PTHR45436:SF5">
    <property type="entry name" value="SENSOR HISTIDINE KINASE TRCS"/>
    <property type="match status" value="1"/>
</dbReference>
<name>A0ABQ6K2Z3_9MICO</name>
<feature type="domain" description="Histidine kinase" evidence="12">
    <location>
        <begin position="111"/>
        <end position="321"/>
    </location>
</feature>
<evidence type="ECO:0000256" key="11">
    <source>
        <dbReference type="SAM" id="Phobius"/>
    </source>
</evidence>
<dbReference type="CDD" id="cd00082">
    <property type="entry name" value="HisKA"/>
    <property type="match status" value="1"/>
</dbReference>
<sequence length="329" mass="35159">MTRQRPDDPDERAIRRASLIVGLQITGAATILVVVVVVVAFAFVLDHIRADRLFSHREATIDIGGLDIIEGAIIIGGSAVILAAALSWFATRRAVRPLGEALHSQRAFVANASHELRTPLAVLDTRLQTLQRKLSDDDVAAPTVIELRRDTATLVQIVNDLLEAAEDGPASDGIVLVNPVIALAVESLQLLGTERDITVTFTDDEEIHLAVPAPSIHRCVIALVDNAMKFSPPGSTVEVGLRSDGPTAELSVKDQGSGIRGIDPGAIFDRFARGTEVGDRAGFGIGLSLVRDTVQRAGGSVRVEATGPQGTEIVIRLPRADAPRRRRRS</sequence>
<dbReference type="Gene3D" id="3.30.565.10">
    <property type="entry name" value="Histidine kinase-like ATPase, C-terminal domain"/>
    <property type="match status" value="1"/>
</dbReference>
<dbReference type="InterPro" id="IPR036890">
    <property type="entry name" value="HATPase_C_sf"/>
</dbReference>
<evidence type="ECO:0000256" key="8">
    <source>
        <dbReference type="ARBA" id="ARBA00022989"/>
    </source>
</evidence>
<evidence type="ECO:0000313" key="13">
    <source>
        <dbReference type="EMBL" id="GMA94679.1"/>
    </source>
</evidence>
<comment type="catalytic activity">
    <reaction evidence="1">
        <text>ATP + protein L-histidine = ADP + protein N-phospho-L-histidine.</text>
        <dbReference type="EC" id="2.7.13.3"/>
    </reaction>
</comment>